<feature type="signal peptide" evidence="1">
    <location>
        <begin position="1"/>
        <end position="20"/>
    </location>
</feature>
<organism evidence="2 3">
    <name type="scientific">Neocallimastix californiae</name>
    <dbReference type="NCBI Taxonomy" id="1754190"/>
    <lineage>
        <taxon>Eukaryota</taxon>
        <taxon>Fungi</taxon>
        <taxon>Fungi incertae sedis</taxon>
        <taxon>Chytridiomycota</taxon>
        <taxon>Chytridiomycota incertae sedis</taxon>
        <taxon>Neocallimastigomycetes</taxon>
        <taxon>Neocallimastigales</taxon>
        <taxon>Neocallimastigaceae</taxon>
        <taxon>Neocallimastix</taxon>
    </lineage>
</organism>
<proteinExistence type="predicted"/>
<name>A0A1Y2EX49_9FUNG</name>
<keyword evidence="1" id="KW-0732">Signal</keyword>
<dbReference type="Proteomes" id="UP000193920">
    <property type="component" value="Unassembled WGS sequence"/>
</dbReference>
<evidence type="ECO:0000313" key="3">
    <source>
        <dbReference type="Proteomes" id="UP000193920"/>
    </source>
</evidence>
<keyword evidence="3" id="KW-1185">Reference proteome</keyword>
<dbReference type="EMBL" id="MCOG01000023">
    <property type="protein sequence ID" value="ORY76140.1"/>
    <property type="molecule type" value="Genomic_DNA"/>
</dbReference>
<gene>
    <name evidence="2" type="ORF">LY90DRAFT_120650</name>
</gene>
<dbReference type="AlphaFoldDB" id="A0A1Y2EX49"/>
<sequence>MKSILFIFQILALFFCLVKAEEKEDEFKEAKQYVRSFVNRNYGGIYADIYCVSYTSHLTNCRVIQTAYGLEIKGLDCYLNFDTDRKVITIDDYCNLRSNLSERYLDDVDPFDMKEIVKAVNRIRYNDAYTLNFDEINIFQGEDENTFGVVNLPFPDIPGMTLVKNYGIVDDNLIEASVYCYLEYDRMQIGGYSKQVLSEIDY</sequence>
<feature type="chain" id="PRO_5012914820" evidence="1">
    <location>
        <begin position="21"/>
        <end position="202"/>
    </location>
</feature>
<reference evidence="2 3" key="1">
    <citation type="submission" date="2016-08" db="EMBL/GenBank/DDBJ databases">
        <title>A Parts List for Fungal Cellulosomes Revealed by Comparative Genomics.</title>
        <authorList>
            <consortium name="DOE Joint Genome Institute"/>
            <person name="Haitjema C.H."/>
            <person name="Gilmore S.P."/>
            <person name="Henske J.K."/>
            <person name="Solomon K.V."/>
            <person name="De Groot R."/>
            <person name="Kuo A."/>
            <person name="Mondo S.J."/>
            <person name="Salamov A.A."/>
            <person name="Labutti K."/>
            <person name="Zhao Z."/>
            <person name="Chiniquy J."/>
            <person name="Barry K."/>
            <person name="Brewer H.M."/>
            <person name="Purvine S.O."/>
            <person name="Wright A.T."/>
            <person name="Boxma B."/>
            <person name="Van Alen T."/>
            <person name="Hackstein J.H."/>
            <person name="Baker S.E."/>
            <person name="Grigoriev I.V."/>
            <person name="O'Malley M.A."/>
        </authorList>
    </citation>
    <scope>NUCLEOTIDE SEQUENCE [LARGE SCALE GENOMIC DNA]</scope>
    <source>
        <strain evidence="2 3">G1</strain>
    </source>
</reference>
<accession>A0A1Y2EX49</accession>
<comment type="caution">
    <text evidence="2">The sequence shown here is derived from an EMBL/GenBank/DDBJ whole genome shotgun (WGS) entry which is preliminary data.</text>
</comment>
<evidence type="ECO:0000313" key="2">
    <source>
        <dbReference type="EMBL" id="ORY76140.1"/>
    </source>
</evidence>
<protein>
    <submittedName>
        <fullName evidence="2">Uncharacterized protein</fullName>
    </submittedName>
</protein>
<evidence type="ECO:0000256" key="1">
    <source>
        <dbReference type="SAM" id="SignalP"/>
    </source>
</evidence>